<evidence type="ECO:0000256" key="3">
    <source>
        <dbReference type="ARBA" id="ARBA00022643"/>
    </source>
</evidence>
<evidence type="ECO:0000256" key="5">
    <source>
        <dbReference type="SAM" id="MobiDB-lite"/>
    </source>
</evidence>
<name>A0A426V8I6_9BURK</name>
<evidence type="ECO:0000256" key="2">
    <source>
        <dbReference type="ARBA" id="ARBA00022630"/>
    </source>
</evidence>
<evidence type="ECO:0000256" key="1">
    <source>
        <dbReference type="ARBA" id="ARBA00005990"/>
    </source>
</evidence>
<dbReference type="GO" id="GO:0046306">
    <property type="term" value="P:alkanesulfonate catabolic process"/>
    <property type="evidence" value="ECO:0007669"/>
    <property type="project" value="InterPro"/>
</dbReference>
<keyword evidence="4 7" id="KW-0560">Oxidoreductase</keyword>
<dbReference type="InterPro" id="IPR005025">
    <property type="entry name" value="FMN_Rdtase-like_dom"/>
</dbReference>
<evidence type="ECO:0000313" key="7">
    <source>
        <dbReference type="EMBL" id="RRS03164.1"/>
    </source>
</evidence>
<dbReference type="InterPro" id="IPR051814">
    <property type="entry name" value="NAD(P)H-dep_FMN_reductase"/>
</dbReference>
<keyword evidence="3" id="KW-0288">FMN</keyword>
<feature type="compositionally biased region" description="Polar residues" evidence="5">
    <location>
        <begin position="189"/>
        <end position="198"/>
    </location>
</feature>
<feature type="region of interest" description="Disordered" evidence="5">
    <location>
        <begin position="189"/>
        <end position="210"/>
    </location>
</feature>
<dbReference type="Gene3D" id="3.40.50.360">
    <property type="match status" value="1"/>
</dbReference>
<dbReference type="EMBL" id="RSED01000014">
    <property type="protein sequence ID" value="RRS03164.1"/>
    <property type="molecule type" value="Genomic_DNA"/>
</dbReference>
<dbReference type="Proteomes" id="UP000269265">
    <property type="component" value="Unassembled WGS sequence"/>
</dbReference>
<gene>
    <name evidence="7" type="primary">ssuE</name>
    <name evidence="7" type="ORF">EIP75_16880</name>
</gene>
<keyword evidence="8" id="KW-1185">Reference proteome</keyword>
<reference evidence="7 8" key="1">
    <citation type="submission" date="2018-12" db="EMBL/GenBank/DDBJ databases">
        <title>The whole draft genome of Aquabacterium sp. SJQ9.</title>
        <authorList>
            <person name="Sun L."/>
            <person name="Gao X."/>
            <person name="Chen W."/>
            <person name="Huang K."/>
        </authorList>
    </citation>
    <scope>NUCLEOTIDE SEQUENCE [LARGE SCALE GENOMIC DNA]</scope>
    <source>
        <strain evidence="7 8">SJQ9</strain>
    </source>
</reference>
<dbReference type="PANTHER" id="PTHR43408">
    <property type="entry name" value="FMN REDUCTASE (NADPH)"/>
    <property type="match status" value="1"/>
</dbReference>
<dbReference type="RefSeq" id="WP_125244457.1">
    <property type="nucleotide sequence ID" value="NZ_RSED01000014.1"/>
</dbReference>
<dbReference type="InterPro" id="IPR029039">
    <property type="entry name" value="Flavoprotein-like_sf"/>
</dbReference>
<organism evidence="7 8">
    <name type="scientific">Aquabacterium soli</name>
    <dbReference type="NCBI Taxonomy" id="2493092"/>
    <lineage>
        <taxon>Bacteria</taxon>
        <taxon>Pseudomonadati</taxon>
        <taxon>Pseudomonadota</taxon>
        <taxon>Betaproteobacteria</taxon>
        <taxon>Burkholderiales</taxon>
        <taxon>Aquabacterium</taxon>
    </lineage>
</organism>
<accession>A0A426V8I6</accession>
<dbReference type="AlphaFoldDB" id="A0A426V8I6"/>
<evidence type="ECO:0000256" key="4">
    <source>
        <dbReference type="ARBA" id="ARBA00023002"/>
    </source>
</evidence>
<dbReference type="PANTHER" id="PTHR43408:SF1">
    <property type="entry name" value="FMN REDUCTASE (NADPH)"/>
    <property type="match status" value="1"/>
</dbReference>
<comment type="similarity">
    <text evidence="1">Belongs to the SsuE family.</text>
</comment>
<feature type="domain" description="NADPH-dependent FMN reductase-like" evidence="6">
    <location>
        <begin position="1"/>
        <end position="142"/>
    </location>
</feature>
<dbReference type="OrthoDB" id="1643408at2"/>
<evidence type="ECO:0000313" key="8">
    <source>
        <dbReference type="Proteomes" id="UP000269265"/>
    </source>
</evidence>
<dbReference type="NCBIfam" id="TIGR03567">
    <property type="entry name" value="FMN_reduc_SsuE"/>
    <property type="match status" value="1"/>
</dbReference>
<keyword evidence="2" id="KW-0285">Flavoprotein</keyword>
<dbReference type="InterPro" id="IPR020048">
    <property type="entry name" value="NADPH-dep_FMN_reduc_SsuE"/>
</dbReference>
<comment type="caution">
    <text evidence="7">The sequence shown here is derived from an EMBL/GenBank/DDBJ whole genome shotgun (WGS) entry which is preliminary data.</text>
</comment>
<dbReference type="GO" id="GO:0052873">
    <property type="term" value="F:FMN reductase (NADPH) activity"/>
    <property type="evidence" value="ECO:0007669"/>
    <property type="project" value="UniProtKB-EC"/>
</dbReference>
<protein>
    <submittedName>
        <fullName evidence="7">FMN reductase (NADPH)</fullName>
        <ecNumber evidence="7">1.5.1.38</ecNumber>
    </submittedName>
</protein>
<evidence type="ECO:0000259" key="6">
    <source>
        <dbReference type="Pfam" id="PF03358"/>
    </source>
</evidence>
<proteinExistence type="inferred from homology"/>
<dbReference type="SUPFAM" id="SSF52218">
    <property type="entry name" value="Flavoproteins"/>
    <property type="match status" value="1"/>
</dbReference>
<dbReference type="Pfam" id="PF03358">
    <property type="entry name" value="FMN_red"/>
    <property type="match status" value="1"/>
</dbReference>
<sequence length="210" mass="22247">MKIIGLSGSPTAVSRSGWLLQRFQDLLTAQDGPLLQLDSLRARDLPAQALLHADFSDITLQDALARVAAADIVVISTPIYKAAYSGLLKVFLDLLPQDGLRGKAVVVLATGGSSAHLLAVDYALKPVLSALGAREIVDTVYATDAQLPRHEAHGYASTPDIDERLARAAGHLHRRLAAVPSLHPLPATLNSFPKQSAPQHPLPAGVRISA</sequence>
<dbReference type="EC" id="1.5.1.38" evidence="7"/>